<sequence length="313" mass="34603">MGARMTLWLGLGALAVAGAAWLLWPRGPSAEEIAARYAAPLPAPEGPLRVYHLGHSLVGRDMPAMLAQLAGEGHRYESQLGWGASLRQHWEPDETINGFDAENDHPRHRPAREAVGSGDYDAVILTEMVEIKDAIKYHDSAQYLRKWADLARAADPAPRLYLYETWHRLDDPGGWLLRLDADLARYWEDALLFRTLDDAGAPMRLIPAGQVMAHFVRTIETMGGVGNVQAREDLFQRKPDGGVDPIHVNDLGAYLVALTHYAVLYHRSPVGLPHALRRADGTAADAPGPRVARLMQESVWDVVMHSQRTGVAQ</sequence>
<keyword evidence="2" id="KW-1185">Reference proteome</keyword>
<dbReference type="Proteomes" id="UP000281128">
    <property type="component" value="Unassembled WGS sequence"/>
</dbReference>
<evidence type="ECO:0000313" key="1">
    <source>
        <dbReference type="EMBL" id="RKF16926.1"/>
    </source>
</evidence>
<dbReference type="AlphaFoldDB" id="A0A3A8AYG7"/>
<gene>
    <name evidence="1" type="ORF">D6850_05190</name>
</gene>
<dbReference type="EMBL" id="RAPE01000001">
    <property type="protein sequence ID" value="RKF16926.1"/>
    <property type="molecule type" value="Genomic_DNA"/>
</dbReference>
<dbReference type="RefSeq" id="WP_121164419.1">
    <property type="nucleotide sequence ID" value="NZ_RAPE01000001.1"/>
</dbReference>
<dbReference type="InterPro" id="IPR036514">
    <property type="entry name" value="SGNH_hydro_sf"/>
</dbReference>
<dbReference type="GO" id="GO:0016788">
    <property type="term" value="F:hydrolase activity, acting on ester bonds"/>
    <property type="evidence" value="ECO:0007669"/>
    <property type="project" value="UniProtKB-ARBA"/>
</dbReference>
<evidence type="ECO:0000313" key="2">
    <source>
        <dbReference type="Proteomes" id="UP000281128"/>
    </source>
</evidence>
<dbReference type="OrthoDB" id="8883291at2"/>
<dbReference type="Gene3D" id="3.40.50.1110">
    <property type="entry name" value="SGNH hydrolase"/>
    <property type="match status" value="1"/>
</dbReference>
<accession>A0A3A8AYG7</accession>
<comment type="caution">
    <text evidence="1">The sequence shown here is derived from an EMBL/GenBank/DDBJ whole genome shotgun (WGS) entry which is preliminary data.</text>
</comment>
<reference evidence="1 2" key="1">
    <citation type="submission" date="2018-09" db="EMBL/GenBank/DDBJ databases">
        <title>Roseovarius spongiae sp. nov., isolated from a marine sponge.</title>
        <authorList>
            <person name="Zhuang L."/>
            <person name="Luo L."/>
        </authorList>
    </citation>
    <scope>NUCLEOTIDE SEQUENCE [LARGE SCALE GENOMIC DNA]</scope>
    <source>
        <strain evidence="1 2">HN-E21</strain>
    </source>
</reference>
<organism evidence="1 2">
    <name type="scientific">Roseovarius spongiae</name>
    <dbReference type="NCBI Taxonomy" id="2320272"/>
    <lineage>
        <taxon>Bacteria</taxon>
        <taxon>Pseudomonadati</taxon>
        <taxon>Pseudomonadota</taxon>
        <taxon>Alphaproteobacteria</taxon>
        <taxon>Rhodobacterales</taxon>
        <taxon>Roseobacteraceae</taxon>
        <taxon>Roseovarius</taxon>
    </lineage>
</organism>
<name>A0A3A8AYG7_9RHOB</name>
<protein>
    <submittedName>
        <fullName evidence="1">Uncharacterized protein</fullName>
    </submittedName>
</protein>
<proteinExistence type="predicted"/>